<evidence type="ECO:0000256" key="1">
    <source>
        <dbReference type="ARBA" id="ARBA00006739"/>
    </source>
</evidence>
<dbReference type="InterPro" id="IPR001173">
    <property type="entry name" value="Glyco_trans_2-like"/>
</dbReference>
<evidence type="ECO:0000259" key="4">
    <source>
        <dbReference type="Pfam" id="PF00535"/>
    </source>
</evidence>
<organism evidence="5 6">
    <name type="scientific">Lederbergia wuyishanensis</name>
    <dbReference type="NCBI Taxonomy" id="1347903"/>
    <lineage>
        <taxon>Bacteria</taxon>
        <taxon>Bacillati</taxon>
        <taxon>Bacillota</taxon>
        <taxon>Bacilli</taxon>
        <taxon>Bacillales</taxon>
        <taxon>Bacillaceae</taxon>
        <taxon>Lederbergia</taxon>
    </lineage>
</organism>
<evidence type="ECO:0000256" key="2">
    <source>
        <dbReference type="ARBA" id="ARBA00022676"/>
    </source>
</evidence>
<keyword evidence="6" id="KW-1185">Reference proteome</keyword>
<dbReference type="Gene3D" id="3.90.550.10">
    <property type="entry name" value="Spore Coat Polysaccharide Biosynthesis Protein SpsA, Chain A"/>
    <property type="match status" value="1"/>
</dbReference>
<dbReference type="PANTHER" id="PTHR22916:SF51">
    <property type="entry name" value="GLYCOSYLTRANSFERASE EPSH-RELATED"/>
    <property type="match status" value="1"/>
</dbReference>
<protein>
    <submittedName>
        <fullName evidence="5">Glycosyltransferase involved in cell wall biosynthesis</fullName>
    </submittedName>
</protein>
<evidence type="ECO:0000313" key="5">
    <source>
        <dbReference type="EMBL" id="MDQ0344467.1"/>
    </source>
</evidence>
<keyword evidence="2" id="KW-0328">Glycosyltransferase</keyword>
<keyword evidence="3" id="KW-0808">Transferase</keyword>
<sequence>MPKVSVVVPIYKVQKYIRRCIDSIVEQTFPNVEIILVNDGSPDNCGQIIDEYAKKDHRIKVVHKENGGLSDARNKGMEYVTGEYTLFVDSDDWIERNMIEELVKISLDNQADVVQSSFYYAYHDYLLYDNRYFSKNHPNKLLNNHELMYELICNEKVKNFAWGKLYKTNLIKDLQFKKGVLFEDVFWSHLVMQRVHTYVITHIPMYYYFQRSESIVFNYSLRNLDIIEGLKERHKFVEQYYPNLINESFKVILSNCLIHYNLLLLNRGIDKDGNSKKLIRSFIKLKYKEFQLAVEGNKELKIQLQFFSVHPIINICFLAIRKLFRKIKLLPQPIGLEKKNLSFKV</sequence>
<dbReference type="Pfam" id="PF00535">
    <property type="entry name" value="Glycos_transf_2"/>
    <property type="match status" value="1"/>
</dbReference>
<name>A0ABU0D7T5_9BACI</name>
<dbReference type="CDD" id="cd00761">
    <property type="entry name" value="Glyco_tranf_GTA_type"/>
    <property type="match status" value="1"/>
</dbReference>
<gene>
    <name evidence="5" type="ORF">J2S14_003310</name>
</gene>
<proteinExistence type="inferred from homology"/>
<evidence type="ECO:0000256" key="3">
    <source>
        <dbReference type="ARBA" id="ARBA00022679"/>
    </source>
</evidence>
<accession>A0ABU0D7T5</accession>
<evidence type="ECO:0000313" key="6">
    <source>
        <dbReference type="Proteomes" id="UP001232343"/>
    </source>
</evidence>
<dbReference type="SUPFAM" id="SSF53448">
    <property type="entry name" value="Nucleotide-diphospho-sugar transferases"/>
    <property type="match status" value="1"/>
</dbReference>
<dbReference type="Proteomes" id="UP001232343">
    <property type="component" value="Unassembled WGS sequence"/>
</dbReference>
<dbReference type="InterPro" id="IPR029044">
    <property type="entry name" value="Nucleotide-diphossugar_trans"/>
</dbReference>
<reference evidence="5 6" key="1">
    <citation type="submission" date="2023-07" db="EMBL/GenBank/DDBJ databases">
        <title>Genomic Encyclopedia of Type Strains, Phase IV (KMG-IV): sequencing the most valuable type-strain genomes for metagenomic binning, comparative biology and taxonomic classification.</title>
        <authorList>
            <person name="Goeker M."/>
        </authorList>
    </citation>
    <scope>NUCLEOTIDE SEQUENCE [LARGE SCALE GENOMIC DNA]</scope>
    <source>
        <strain evidence="5 6">DSM 27848</strain>
    </source>
</reference>
<comment type="caution">
    <text evidence="5">The sequence shown here is derived from an EMBL/GenBank/DDBJ whole genome shotgun (WGS) entry which is preliminary data.</text>
</comment>
<comment type="similarity">
    <text evidence="1">Belongs to the glycosyltransferase 2 family.</text>
</comment>
<feature type="domain" description="Glycosyltransferase 2-like" evidence="4">
    <location>
        <begin position="5"/>
        <end position="148"/>
    </location>
</feature>
<dbReference type="EMBL" id="JAUSUO010000009">
    <property type="protein sequence ID" value="MDQ0344467.1"/>
    <property type="molecule type" value="Genomic_DNA"/>
</dbReference>
<dbReference type="PANTHER" id="PTHR22916">
    <property type="entry name" value="GLYCOSYLTRANSFERASE"/>
    <property type="match status" value="1"/>
</dbReference>